<evidence type="ECO:0000313" key="15">
    <source>
        <dbReference type="EMBL" id="TGB08525.1"/>
    </source>
</evidence>
<keyword evidence="5" id="KW-0813">Transport</keyword>
<feature type="transmembrane region" description="Helical" evidence="14">
    <location>
        <begin position="87"/>
        <end position="106"/>
    </location>
</feature>
<keyword evidence="11 14" id="KW-0472">Membrane</keyword>
<dbReference type="PIRSF" id="PIRSF006603">
    <property type="entry name" value="DinF"/>
    <property type="match status" value="1"/>
</dbReference>
<evidence type="ECO:0000256" key="10">
    <source>
        <dbReference type="ARBA" id="ARBA00023065"/>
    </source>
</evidence>
<evidence type="ECO:0000256" key="14">
    <source>
        <dbReference type="SAM" id="Phobius"/>
    </source>
</evidence>
<keyword evidence="16" id="KW-1185">Reference proteome</keyword>
<keyword evidence="9 14" id="KW-1133">Transmembrane helix</keyword>
<dbReference type="PANTHER" id="PTHR43298">
    <property type="entry name" value="MULTIDRUG RESISTANCE PROTEIN NORM-RELATED"/>
    <property type="match status" value="1"/>
</dbReference>
<feature type="transmembrane region" description="Helical" evidence="14">
    <location>
        <begin position="21"/>
        <end position="49"/>
    </location>
</feature>
<reference evidence="15 16" key="1">
    <citation type="submission" date="2019-03" db="EMBL/GenBank/DDBJ databases">
        <authorList>
            <person name="Gonzalez-Pimentel J.L."/>
        </authorList>
    </citation>
    <scope>NUCLEOTIDE SEQUENCE [LARGE SCALE GENOMIC DNA]</scope>
    <source>
        <strain evidence="15 16">JCM 31289</strain>
    </source>
</reference>
<feature type="transmembrane region" description="Helical" evidence="14">
    <location>
        <begin position="165"/>
        <end position="187"/>
    </location>
</feature>
<dbReference type="EMBL" id="SRID01000124">
    <property type="protein sequence ID" value="TGB08525.1"/>
    <property type="molecule type" value="Genomic_DNA"/>
</dbReference>
<dbReference type="InterPro" id="IPR050222">
    <property type="entry name" value="MATE_MdtK"/>
</dbReference>
<dbReference type="Proteomes" id="UP000297948">
    <property type="component" value="Unassembled WGS sequence"/>
</dbReference>
<comment type="similarity">
    <text evidence="3">Belongs to the multi antimicrobial extrusion (MATE) (TC 2.A.66.1) family.</text>
</comment>
<feature type="transmembrane region" description="Helical" evidence="14">
    <location>
        <begin position="55"/>
        <end position="75"/>
    </location>
</feature>
<gene>
    <name evidence="15" type="ORF">E4099_15265</name>
</gene>
<evidence type="ECO:0000256" key="12">
    <source>
        <dbReference type="ARBA" id="ARBA00031636"/>
    </source>
</evidence>
<dbReference type="GO" id="GO:0042910">
    <property type="term" value="F:xenobiotic transmembrane transporter activity"/>
    <property type="evidence" value="ECO:0007669"/>
    <property type="project" value="InterPro"/>
</dbReference>
<protein>
    <recommendedName>
        <fullName evidence="4">Probable multidrug resistance protein NorM</fullName>
    </recommendedName>
    <alternativeName>
        <fullName evidence="12">Multidrug-efflux transporter</fullName>
    </alternativeName>
</protein>
<feature type="transmembrane region" description="Helical" evidence="14">
    <location>
        <begin position="373"/>
        <end position="390"/>
    </location>
</feature>
<feature type="region of interest" description="Disordered" evidence="13">
    <location>
        <begin position="455"/>
        <end position="475"/>
    </location>
</feature>
<dbReference type="PANTHER" id="PTHR43298:SF2">
    <property type="entry name" value="FMN_FAD EXPORTER YEEO-RELATED"/>
    <property type="match status" value="1"/>
</dbReference>
<dbReference type="Pfam" id="PF01554">
    <property type="entry name" value="MatE"/>
    <property type="match status" value="2"/>
</dbReference>
<feature type="compositionally biased region" description="Polar residues" evidence="13">
    <location>
        <begin position="466"/>
        <end position="475"/>
    </location>
</feature>
<feature type="transmembrane region" description="Helical" evidence="14">
    <location>
        <begin position="330"/>
        <end position="353"/>
    </location>
</feature>
<evidence type="ECO:0000256" key="5">
    <source>
        <dbReference type="ARBA" id="ARBA00022448"/>
    </source>
</evidence>
<evidence type="ECO:0000256" key="9">
    <source>
        <dbReference type="ARBA" id="ARBA00022989"/>
    </source>
</evidence>
<evidence type="ECO:0000256" key="11">
    <source>
        <dbReference type="ARBA" id="ARBA00023136"/>
    </source>
</evidence>
<sequence>MASDSHRTRLLALAGPVYVELLAGVVTGIVNMLWVARLGGAAVAAVAIAGNVENVLLGVALMAGSGTTVLVARAVGARDPAGVRAAVRGGWALCALLAPVVAAGGWALREPLAHLVLGGGSGSPELALTVGYFAISLPGMAVFFAQNQLDGVLKGAGDTRTPMRLALLANGLILVLDPLLIFGPAALPELGVRGAALATVLGRSVALAAGWLALRRNPVLRQARPARPAHSLPTGLRRTVATGLPMSGDFLVRMTGSLVLVAIVARLGTTAIAGYGIATKAMYLATMGFYAIRQAAAIHTAHHLGARAAAQAGPEHPDRPDERPAIGRQALLLGAGFGAGAALALLLLAPWVMRAFGAAPEVAAAGALYLRCLGPYLTLLACYIALGGVFEASGASPRLMRVTLVGVAVQLPLAHAFSGLGLPGICLAMALSAALQCAAVLGMFRWLPRHPEPTGRLRGRHHDTSGAPSWTASLE</sequence>
<dbReference type="InterPro" id="IPR048279">
    <property type="entry name" value="MdtK-like"/>
</dbReference>
<dbReference type="GO" id="GO:0005886">
    <property type="term" value="C:plasma membrane"/>
    <property type="evidence" value="ECO:0007669"/>
    <property type="project" value="UniProtKB-SubCell"/>
</dbReference>
<keyword evidence="8 14" id="KW-0812">Transmembrane</keyword>
<evidence type="ECO:0000256" key="8">
    <source>
        <dbReference type="ARBA" id="ARBA00022692"/>
    </source>
</evidence>
<evidence type="ECO:0000256" key="13">
    <source>
        <dbReference type="SAM" id="MobiDB-lite"/>
    </source>
</evidence>
<dbReference type="InterPro" id="IPR002528">
    <property type="entry name" value="MATE_fam"/>
</dbReference>
<feature type="transmembrane region" description="Helical" evidence="14">
    <location>
        <begin position="193"/>
        <end position="214"/>
    </location>
</feature>
<evidence type="ECO:0000313" key="16">
    <source>
        <dbReference type="Proteomes" id="UP000297948"/>
    </source>
</evidence>
<dbReference type="GO" id="GO:0006811">
    <property type="term" value="P:monoatomic ion transport"/>
    <property type="evidence" value="ECO:0007669"/>
    <property type="project" value="UniProtKB-KW"/>
</dbReference>
<comment type="caution">
    <text evidence="15">The sequence shown here is derived from an EMBL/GenBank/DDBJ whole genome shotgun (WGS) entry which is preliminary data.</text>
</comment>
<comment type="function">
    <text evidence="1">Multidrug efflux pump.</text>
</comment>
<evidence type="ECO:0000256" key="2">
    <source>
        <dbReference type="ARBA" id="ARBA00004651"/>
    </source>
</evidence>
<accession>A0A4Z0HC09</accession>
<keyword evidence="6" id="KW-0050">Antiport</keyword>
<keyword evidence="10" id="KW-0406">Ion transport</keyword>
<dbReference type="OrthoDB" id="3294751at2"/>
<dbReference type="AlphaFoldDB" id="A0A4Z0HC09"/>
<proteinExistence type="inferred from homology"/>
<name>A0A4Z0HC09_9ACTN</name>
<evidence type="ECO:0000256" key="7">
    <source>
        <dbReference type="ARBA" id="ARBA00022475"/>
    </source>
</evidence>
<comment type="subcellular location">
    <subcellularLocation>
        <location evidence="2">Cell membrane</location>
        <topology evidence="2">Multi-pass membrane protein</topology>
    </subcellularLocation>
</comment>
<evidence type="ECO:0000256" key="1">
    <source>
        <dbReference type="ARBA" id="ARBA00003408"/>
    </source>
</evidence>
<feature type="transmembrane region" description="Helical" evidence="14">
    <location>
        <begin position="126"/>
        <end position="145"/>
    </location>
</feature>
<organism evidence="15 16">
    <name type="scientific">Streptomyces palmae</name>
    <dbReference type="NCBI Taxonomy" id="1701085"/>
    <lineage>
        <taxon>Bacteria</taxon>
        <taxon>Bacillati</taxon>
        <taxon>Actinomycetota</taxon>
        <taxon>Actinomycetes</taxon>
        <taxon>Kitasatosporales</taxon>
        <taxon>Streptomycetaceae</taxon>
        <taxon>Streptomyces</taxon>
    </lineage>
</organism>
<dbReference type="GO" id="GO:0015297">
    <property type="term" value="F:antiporter activity"/>
    <property type="evidence" value="ECO:0007669"/>
    <property type="project" value="UniProtKB-KW"/>
</dbReference>
<evidence type="ECO:0000256" key="6">
    <source>
        <dbReference type="ARBA" id="ARBA00022449"/>
    </source>
</evidence>
<dbReference type="RefSeq" id="WP_135339597.1">
    <property type="nucleotide sequence ID" value="NZ_JBHLTX010000005.1"/>
</dbReference>
<evidence type="ECO:0000256" key="3">
    <source>
        <dbReference type="ARBA" id="ARBA00010199"/>
    </source>
</evidence>
<keyword evidence="7" id="KW-1003">Cell membrane</keyword>
<evidence type="ECO:0000256" key="4">
    <source>
        <dbReference type="ARBA" id="ARBA00020268"/>
    </source>
</evidence>